<evidence type="ECO:0000313" key="1">
    <source>
        <dbReference type="EMBL" id="DAE20938.1"/>
    </source>
</evidence>
<dbReference type="EMBL" id="BK015703">
    <property type="protein sequence ID" value="DAE20938.1"/>
    <property type="molecule type" value="Genomic_DNA"/>
</dbReference>
<protein>
    <submittedName>
        <fullName evidence="1">Uncharacterized protein</fullName>
    </submittedName>
</protein>
<organism evidence="1">
    <name type="scientific">Siphoviridae sp. ctgBD49</name>
    <dbReference type="NCBI Taxonomy" id="2826420"/>
    <lineage>
        <taxon>Viruses</taxon>
        <taxon>Duplodnaviria</taxon>
        <taxon>Heunggongvirae</taxon>
        <taxon>Uroviricota</taxon>
        <taxon>Caudoviricetes</taxon>
    </lineage>
</organism>
<name>A0A8S5QPK5_9CAUD</name>
<proteinExistence type="predicted"/>
<accession>A0A8S5QPK5</accession>
<sequence>MKIVDFFKKHSRYYKLLDDYNELIEAHNRLQTDYENSRNALESIKGVQDNNPKLEKCTSNACKTCKYCVKEWTPWNGSFIVGCNKNVVCECFKVVNN</sequence>
<reference evidence="1" key="1">
    <citation type="journal article" date="2021" name="Proc. Natl. Acad. Sci. U.S.A.">
        <title>A Catalog of Tens of Thousands of Viruses from Human Metagenomes Reveals Hidden Associations with Chronic Diseases.</title>
        <authorList>
            <person name="Tisza M.J."/>
            <person name="Buck C.B."/>
        </authorList>
    </citation>
    <scope>NUCLEOTIDE SEQUENCE</scope>
    <source>
        <strain evidence="1">CtgBD49</strain>
    </source>
</reference>